<name>A0A6J7GFN8_9ZZZZ</name>
<feature type="region of interest" description="Disordered" evidence="1">
    <location>
        <begin position="1"/>
        <end position="20"/>
    </location>
</feature>
<keyword evidence="2" id="KW-1133">Transmembrane helix</keyword>
<reference evidence="3" key="1">
    <citation type="submission" date="2020-05" db="EMBL/GenBank/DDBJ databases">
        <authorList>
            <person name="Chiriac C."/>
            <person name="Salcher M."/>
            <person name="Ghai R."/>
            <person name="Kavagutti S V."/>
        </authorList>
    </citation>
    <scope>NUCLEOTIDE SEQUENCE</scope>
</reference>
<organism evidence="3">
    <name type="scientific">freshwater metagenome</name>
    <dbReference type="NCBI Taxonomy" id="449393"/>
    <lineage>
        <taxon>unclassified sequences</taxon>
        <taxon>metagenomes</taxon>
        <taxon>ecological metagenomes</taxon>
    </lineage>
</organism>
<feature type="transmembrane region" description="Helical" evidence="2">
    <location>
        <begin position="68"/>
        <end position="87"/>
    </location>
</feature>
<evidence type="ECO:0000256" key="1">
    <source>
        <dbReference type="SAM" id="MobiDB-lite"/>
    </source>
</evidence>
<dbReference type="AlphaFoldDB" id="A0A6J7GFN8"/>
<protein>
    <submittedName>
        <fullName evidence="3">Unannotated protein</fullName>
    </submittedName>
</protein>
<evidence type="ECO:0000256" key="2">
    <source>
        <dbReference type="SAM" id="Phobius"/>
    </source>
</evidence>
<dbReference type="EMBL" id="CAFBMQ010000067">
    <property type="protein sequence ID" value="CAB4906912.1"/>
    <property type="molecule type" value="Genomic_DNA"/>
</dbReference>
<accession>A0A6J7GFN8</accession>
<gene>
    <name evidence="3" type="ORF">UFOPK3609_00600</name>
</gene>
<evidence type="ECO:0000313" key="3">
    <source>
        <dbReference type="EMBL" id="CAB4906912.1"/>
    </source>
</evidence>
<proteinExistence type="predicted"/>
<keyword evidence="2" id="KW-0472">Membrane</keyword>
<keyword evidence="2" id="KW-0812">Transmembrane</keyword>
<sequence>MAGTKGRSVPMASSAAVPMRAMTRMETTTYSESVSSTPNIGASASIGPMQKGMTYIVRPRMQPRYSSVMTAFISAGSIQLLVGPASASSTEQM</sequence>